<feature type="compositionally biased region" description="Basic and acidic residues" evidence="1">
    <location>
        <begin position="9"/>
        <end position="26"/>
    </location>
</feature>
<dbReference type="EMBL" id="RDQH01000342">
    <property type="protein sequence ID" value="RXH70471.1"/>
    <property type="molecule type" value="Genomic_DNA"/>
</dbReference>
<dbReference type="AlphaFoldDB" id="A0A498HMT6"/>
<evidence type="ECO:0000256" key="1">
    <source>
        <dbReference type="SAM" id="MobiDB-lite"/>
    </source>
</evidence>
<name>A0A498HMT6_MALDO</name>
<accession>A0A498HMT6</accession>
<dbReference type="PANTHER" id="PTHR47181:SF2">
    <property type="entry name" value="BRCA1 C TERMINUS DOMAIN CONTAINING PROTEIN, EXPRESSED"/>
    <property type="match status" value="1"/>
</dbReference>
<comment type="caution">
    <text evidence="2">The sequence shown here is derived from an EMBL/GenBank/DDBJ whole genome shotgun (WGS) entry which is preliminary data.</text>
</comment>
<keyword evidence="3" id="KW-1185">Reference proteome</keyword>
<organism evidence="2 3">
    <name type="scientific">Malus domestica</name>
    <name type="common">Apple</name>
    <name type="synonym">Pyrus malus</name>
    <dbReference type="NCBI Taxonomy" id="3750"/>
    <lineage>
        <taxon>Eukaryota</taxon>
        <taxon>Viridiplantae</taxon>
        <taxon>Streptophyta</taxon>
        <taxon>Embryophyta</taxon>
        <taxon>Tracheophyta</taxon>
        <taxon>Spermatophyta</taxon>
        <taxon>Magnoliopsida</taxon>
        <taxon>eudicotyledons</taxon>
        <taxon>Gunneridae</taxon>
        <taxon>Pentapetalae</taxon>
        <taxon>rosids</taxon>
        <taxon>fabids</taxon>
        <taxon>Rosales</taxon>
        <taxon>Rosaceae</taxon>
        <taxon>Amygdaloideae</taxon>
        <taxon>Maleae</taxon>
        <taxon>Malus</taxon>
    </lineage>
</organism>
<dbReference type="PANTHER" id="PTHR47181">
    <property type="entry name" value="BRCA1 C TERMINUS DOMAIN CONTAINING PROTEIN, EXPRESSED"/>
    <property type="match status" value="1"/>
</dbReference>
<gene>
    <name evidence="2" type="ORF">DVH24_007727</name>
</gene>
<evidence type="ECO:0000313" key="3">
    <source>
        <dbReference type="Proteomes" id="UP000290289"/>
    </source>
</evidence>
<dbReference type="Proteomes" id="UP000290289">
    <property type="component" value="Chromosome 16"/>
</dbReference>
<feature type="region of interest" description="Disordered" evidence="1">
    <location>
        <begin position="1"/>
        <end position="42"/>
    </location>
</feature>
<dbReference type="STRING" id="3750.A0A498HMT6"/>
<feature type="compositionally biased region" description="Basic and acidic residues" evidence="1">
    <location>
        <begin position="106"/>
        <end position="117"/>
    </location>
</feature>
<sequence>MASRPTVGEGDRVREKQRFTESKPTPDRPLSSGSSPICGRDCATSRSSAGIKELNHLSVPTSTFCSRPVSRSKSSTCQSSTTRRMTSHRFPFGSFNVSNGSVPTRPETEPVRDIPDPVDEHQVRSKLVDCDREDIVHYSSDCNHIIVDKIVYDDPVCVAARNNAKTLVTTLWVHYGFDVGLPIDPTCRACPPTLSEPNPGFSSTCSSISLRPKSRASTLGTKSSTAPTHSCLFSAMAFEGQSPPMNLGDSYKVYACGSKPSVCVAASIESFPKTIKNFRALCT</sequence>
<reference evidence="2 3" key="1">
    <citation type="submission" date="2018-10" db="EMBL/GenBank/DDBJ databases">
        <title>A high-quality apple genome assembly.</title>
        <authorList>
            <person name="Hu J."/>
        </authorList>
    </citation>
    <scope>NUCLEOTIDE SEQUENCE [LARGE SCALE GENOMIC DNA]</scope>
    <source>
        <strain evidence="3">cv. HFTH1</strain>
        <tissue evidence="2">Young leaf</tissue>
    </source>
</reference>
<dbReference type="InterPro" id="IPR044254">
    <property type="entry name" value="At4g02110-like"/>
</dbReference>
<evidence type="ECO:0000313" key="2">
    <source>
        <dbReference type="EMBL" id="RXH70471.1"/>
    </source>
</evidence>
<proteinExistence type="predicted"/>
<protein>
    <submittedName>
        <fullName evidence="2">Uncharacterized protein</fullName>
    </submittedName>
</protein>
<feature type="region of interest" description="Disordered" evidence="1">
    <location>
        <begin position="95"/>
        <end position="117"/>
    </location>
</feature>